<feature type="transmembrane region" description="Helical" evidence="1">
    <location>
        <begin position="63"/>
        <end position="82"/>
    </location>
</feature>
<evidence type="ECO:0000313" key="2">
    <source>
        <dbReference type="EMBL" id="GLH73397.1"/>
    </source>
</evidence>
<gene>
    <name evidence="2" type="ORF">GETHLI_18990</name>
</gene>
<feature type="transmembrane region" description="Helical" evidence="1">
    <location>
        <begin position="94"/>
        <end position="121"/>
    </location>
</feature>
<dbReference type="EMBL" id="BSDE01000003">
    <property type="protein sequence ID" value="GLH73397.1"/>
    <property type="molecule type" value="Genomic_DNA"/>
</dbReference>
<dbReference type="InterPro" id="IPR052948">
    <property type="entry name" value="Low_temp-induced_all0457"/>
</dbReference>
<keyword evidence="1" id="KW-1133">Transmembrane helix</keyword>
<dbReference type="RefSeq" id="WP_285574408.1">
    <property type="nucleotide sequence ID" value="NZ_BSDE01000003.1"/>
</dbReference>
<keyword evidence="3" id="KW-1185">Reference proteome</keyword>
<dbReference type="PANTHER" id="PTHR36109">
    <property type="entry name" value="MEMBRANE PROTEIN-RELATED"/>
    <property type="match status" value="1"/>
</dbReference>
<evidence type="ECO:0000256" key="1">
    <source>
        <dbReference type="SAM" id="Phobius"/>
    </source>
</evidence>
<sequence>MNERHAVIGVFLSHLEAEASIKELHHAGFDMQKLSIVGKGFHTEEHVIGYYNAGDRMKVWGKLGVFWGGFWGLLFGSALFVIPGVGPLVVFGPLVSWMVGALEGAAVMGGLGALAAALYSLGIPRDSCLQYETAVKSNRFLVIAHGMGEEASKARHILEGAGAAHTCVHAESCRELVSVT</sequence>
<evidence type="ECO:0000313" key="3">
    <source>
        <dbReference type="Proteomes" id="UP001165069"/>
    </source>
</evidence>
<comment type="caution">
    <text evidence="2">The sequence shown here is derived from an EMBL/GenBank/DDBJ whole genome shotgun (WGS) entry which is preliminary data.</text>
</comment>
<name>A0ABQ5QFH8_9BACT</name>
<proteinExistence type="predicted"/>
<organism evidence="2 3">
    <name type="scientific">Geothrix limicola</name>
    <dbReference type="NCBI Taxonomy" id="2927978"/>
    <lineage>
        <taxon>Bacteria</taxon>
        <taxon>Pseudomonadati</taxon>
        <taxon>Acidobacteriota</taxon>
        <taxon>Holophagae</taxon>
        <taxon>Holophagales</taxon>
        <taxon>Holophagaceae</taxon>
        <taxon>Geothrix</taxon>
    </lineage>
</organism>
<reference evidence="2 3" key="1">
    <citation type="journal article" date="2023" name="Antonie Van Leeuwenhoek">
        <title>Mesoterricola silvestris gen. nov., sp. nov., Mesoterricola sediminis sp. nov., Geothrix oryzae sp. nov., Geothrix edaphica sp. nov., Geothrix rubra sp. nov., and Geothrix limicola sp. nov., six novel members of Acidobacteriota isolated from soils.</title>
        <authorList>
            <person name="Itoh H."/>
            <person name="Sugisawa Y."/>
            <person name="Mise K."/>
            <person name="Xu Z."/>
            <person name="Kuniyasu M."/>
            <person name="Ushijima N."/>
            <person name="Kawano K."/>
            <person name="Kobayashi E."/>
            <person name="Shiratori Y."/>
            <person name="Masuda Y."/>
            <person name="Senoo K."/>
        </authorList>
    </citation>
    <scope>NUCLEOTIDE SEQUENCE [LARGE SCALE GENOMIC DNA]</scope>
    <source>
        <strain evidence="2 3">Red804</strain>
    </source>
</reference>
<keyword evidence="1" id="KW-0472">Membrane</keyword>
<accession>A0ABQ5QFH8</accession>
<dbReference type="Proteomes" id="UP001165069">
    <property type="component" value="Unassembled WGS sequence"/>
</dbReference>
<protein>
    <recommendedName>
        <fullName evidence="4">Permease</fullName>
    </recommendedName>
</protein>
<evidence type="ECO:0008006" key="4">
    <source>
        <dbReference type="Google" id="ProtNLM"/>
    </source>
</evidence>
<dbReference type="PANTHER" id="PTHR36109:SF2">
    <property type="entry name" value="MEMBRANE PROTEIN"/>
    <property type="match status" value="1"/>
</dbReference>
<keyword evidence="1" id="KW-0812">Transmembrane</keyword>